<dbReference type="PANTHER" id="PTHR42850">
    <property type="entry name" value="METALLOPHOSPHOESTERASE"/>
    <property type="match status" value="1"/>
</dbReference>
<dbReference type="OrthoDB" id="10267127at2759"/>
<dbReference type="Proteomes" id="UP000315783">
    <property type="component" value="Unassembled WGS sequence"/>
</dbReference>
<sequence>MESTKPKSKVFPVTRFVDALPASLIPQLAPPGPAKRLIFIGDVHGMRAALERLLEKVRFDREKGDHLVFVGDLVNKGPDSPGVIDLAMELGASAVRGNHDNAVLDAAGAARLRNGEWLSEAASQANNTVEAMPPASSSVAQEQAANSTPTPAAHSEVTIKTASELSARHLEWIAALPLILRIDLPAHRSSSLASIIVTHAGLVPGVPLDQQDPHAVMHMRSIVTKDGVLEAAEGAGEESWAAVWERAQEEVEESQRRMVIFGHDAKRKLQVRKYSVGLDSGSVYGNPLSALVLDGTGDDLVQYITQGEAVQPSHDL</sequence>
<comment type="caution">
    <text evidence="3">The sequence shown here is derived from an EMBL/GenBank/DDBJ whole genome shotgun (WGS) entry which is preliminary data.</text>
</comment>
<protein>
    <submittedName>
        <fullName evidence="3">Protein phosphatase family protein</fullName>
    </submittedName>
</protein>
<accession>A0A545V936</accession>
<proteinExistence type="predicted"/>
<dbReference type="GO" id="GO:0005737">
    <property type="term" value="C:cytoplasm"/>
    <property type="evidence" value="ECO:0007669"/>
    <property type="project" value="TreeGrafter"/>
</dbReference>
<dbReference type="PANTHER" id="PTHR42850:SF4">
    <property type="entry name" value="ZINC-DEPENDENT ENDOPOLYPHOSPHATASE"/>
    <property type="match status" value="1"/>
</dbReference>
<dbReference type="CDD" id="cd00144">
    <property type="entry name" value="MPP_PPP_family"/>
    <property type="match status" value="1"/>
</dbReference>
<dbReference type="GO" id="GO:0006798">
    <property type="term" value="P:polyphosphate catabolic process"/>
    <property type="evidence" value="ECO:0007669"/>
    <property type="project" value="TreeGrafter"/>
</dbReference>
<dbReference type="EMBL" id="SPUK01000004">
    <property type="protein sequence ID" value="TQV98129.1"/>
    <property type="molecule type" value="Genomic_DNA"/>
</dbReference>
<dbReference type="Gene3D" id="3.60.21.10">
    <property type="match status" value="1"/>
</dbReference>
<dbReference type="AlphaFoldDB" id="A0A545V936"/>
<dbReference type="STRING" id="43265.A0A545V936"/>
<dbReference type="InterPro" id="IPR029052">
    <property type="entry name" value="Metallo-depent_PP-like"/>
</dbReference>
<dbReference type="GO" id="GO:0016791">
    <property type="term" value="F:phosphatase activity"/>
    <property type="evidence" value="ECO:0007669"/>
    <property type="project" value="TreeGrafter"/>
</dbReference>
<reference evidence="3 4" key="1">
    <citation type="journal article" date="2019" name="Appl. Microbiol. Biotechnol.">
        <title>Genome sequence of Isaria javanica and comparative genome analysis insights into family S53 peptidase evolution in fungal entomopathogens.</title>
        <authorList>
            <person name="Lin R."/>
            <person name="Zhang X."/>
            <person name="Xin B."/>
            <person name="Zou M."/>
            <person name="Gao Y."/>
            <person name="Qin F."/>
            <person name="Hu Q."/>
            <person name="Xie B."/>
            <person name="Cheng X."/>
        </authorList>
    </citation>
    <scope>NUCLEOTIDE SEQUENCE [LARGE SCALE GENOMIC DNA]</scope>
    <source>
        <strain evidence="3 4">IJ1G</strain>
    </source>
</reference>
<organism evidence="3 4">
    <name type="scientific">Cordyceps javanica</name>
    <dbReference type="NCBI Taxonomy" id="43265"/>
    <lineage>
        <taxon>Eukaryota</taxon>
        <taxon>Fungi</taxon>
        <taxon>Dikarya</taxon>
        <taxon>Ascomycota</taxon>
        <taxon>Pezizomycotina</taxon>
        <taxon>Sordariomycetes</taxon>
        <taxon>Hypocreomycetidae</taxon>
        <taxon>Hypocreales</taxon>
        <taxon>Cordycipitaceae</taxon>
        <taxon>Cordyceps</taxon>
    </lineage>
</organism>
<dbReference type="GO" id="GO:0000298">
    <property type="term" value="F:endopolyphosphatase activity"/>
    <property type="evidence" value="ECO:0007669"/>
    <property type="project" value="TreeGrafter"/>
</dbReference>
<evidence type="ECO:0000313" key="4">
    <source>
        <dbReference type="Proteomes" id="UP000315783"/>
    </source>
</evidence>
<dbReference type="InterPro" id="IPR004843">
    <property type="entry name" value="Calcineurin-like_PHP"/>
</dbReference>
<name>A0A545V936_9HYPO</name>
<evidence type="ECO:0000259" key="2">
    <source>
        <dbReference type="Pfam" id="PF00149"/>
    </source>
</evidence>
<gene>
    <name evidence="3" type="ORF">IF1G_03872</name>
</gene>
<feature type="domain" description="Calcineurin-like phosphoesterase" evidence="2">
    <location>
        <begin position="36"/>
        <end position="136"/>
    </location>
</feature>
<feature type="region of interest" description="Disordered" evidence="1">
    <location>
        <begin position="128"/>
        <end position="155"/>
    </location>
</feature>
<dbReference type="SUPFAM" id="SSF56300">
    <property type="entry name" value="Metallo-dependent phosphatases"/>
    <property type="match status" value="1"/>
</dbReference>
<keyword evidence="4" id="KW-1185">Reference proteome</keyword>
<feature type="compositionally biased region" description="Polar residues" evidence="1">
    <location>
        <begin position="128"/>
        <end position="150"/>
    </location>
</feature>
<evidence type="ECO:0000313" key="3">
    <source>
        <dbReference type="EMBL" id="TQV98129.1"/>
    </source>
</evidence>
<dbReference type="Pfam" id="PF00149">
    <property type="entry name" value="Metallophos"/>
    <property type="match status" value="1"/>
</dbReference>
<evidence type="ECO:0000256" key="1">
    <source>
        <dbReference type="SAM" id="MobiDB-lite"/>
    </source>
</evidence>
<dbReference type="InterPro" id="IPR050126">
    <property type="entry name" value="Ap4A_hydrolase"/>
</dbReference>